<proteinExistence type="predicted"/>
<keyword evidence="1" id="KW-0805">Transcription regulation</keyword>
<evidence type="ECO:0000256" key="4">
    <source>
        <dbReference type="PROSITE-ProRule" id="PRU00335"/>
    </source>
</evidence>
<dbReference type="PANTHER" id="PTHR47506:SF6">
    <property type="entry name" value="HTH-TYPE TRANSCRIPTIONAL REPRESSOR NEMR"/>
    <property type="match status" value="1"/>
</dbReference>
<dbReference type="Pfam" id="PF00440">
    <property type="entry name" value="TetR_N"/>
    <property type="match status" value="1"/>
</dbReference>
<dbReference type="PANTHER" id="PTHR47506">
    <property type="entry name" value="TRANSCRIPTIONAL REGULATORY PROTEIN"/>
    <property type="match status" value="1"/>
</dbReference>
<sequence>MAAGQAEAASHKERLLLAGMKLFYEQGFHGTTVDAVLVRAGVPKGSFYHHFGSKDAFGQAVLDRYLQFQLEALEKWANKEDVSTPDKVVGHFDDMVRLFVKSGYQRGCLTGKFSTEVAATSDLFRDQLGRQIAKWKAGLVELLKRGQRAGDIRQDQSAQDIADGVLALIQGAFVVALSTRDKRTLAAIANTIRKVVEP</sequence>
<evidence type="ECO:0000256" key="2">
    <source>
        <dbReference type="ARBA" id="ARBA00023125"/>
    </source>
</evidence>
<reference evidence="6 7" key="1">
    <citation type="submission" date="2017-02" db="EMBL/GenBank/DDBJ databases">
        <title>The new phylogeny of genus Mycobacterium.</title>
        <authorList>
            <person name="Tortoli E."/>
            <person name="Trovato A."/>
            <person name="Cirillo D.M."/>
        </authorList>
    </citation>
    <scope>NUCLEOTIDE SEQUENCE [LARGE SCALE GENOMIC DNA]</scope>
    <source>
        <strain evidence="6 7">IP1130001</strain>
    </source>
</reference>
<keyword evidence="3" id="KW-0804">Transcription</keyword>
<dbReference type="Pfam" id="PF16925">
    <property type="entry name" value="TetR_C_13"/>
    <property type="match status" value="1"/>
</dbReference>
<dbReference type="EMBL" id="MVHV01000019">
    <property type="protein sequence ID" value="ORA79974.1"/>
    <property type="molecule type" value="Genomic_DNA"/>
</dbReference>
<evidence type="ECO:0000256" key="1">
    <source>
        <dbReference type="ARBA" id="ARBA00023015"/>
    </source>
</evidence>
<dbReference type="InterPro" id="IPR009057">
    <property type="entry name" value="Homeodomain-like_sf"/>
</dbReference>
<dbReference type="PRINTS" id="PR00455">
    <property type="entry name" value="HTHTETR"/>
</dbReference>
<dbReference type="SUPFAM" id="SSF48498">
    <property type="entry name" value="Tetracyclin repressor-like, C-terminal domain"/>
    <property type="match status" value="1"/>
</dbReference>
<dbReference type="PROSITE" id="PS50977">
    <property type="entry name" value="HTH_TETR_2"/>
    <property type="match status" value="1"/>
</dbReference>
<dbReference type="Gene3D" id="1.10.357.10">
    <property type="entry name" value="Tetracycline Repressor, domain 2"/>
    <property type="match status" value="1"/>
</dbReference>
<keyword evidence="7" id="KW-1185">Reference proteome</keyword>
<dbReference type="RefSeq" id="WP_071511469.1">
    <property type="nucleotide sequence ID" value="NZ_CP060015.1"/>
</dbReference>
<dbReference type="InterPro" id="IPR036271">
    <property type="entry name" value="Tet_transcr_reg_TetR-rel_C_sf"/>
</dbReference>
<dbReference type="InterPro" id="IPR011075">
    <property type="entry name" value="TetR_C"/>
</dbReference>
<protein>
    <submittedName>
        <fullName evidence="6">TetR family transcriptional regulator</fullName>
    </submittedName>
</protein>
<feature type="DNA-binding region" description="H-T-H motif" evidence="4">
    <location>
        <begin position="32"/>
        <end position="51"/>
    </location>
</feature>
<evidence type="ECO:0000256" key="3">
    <source>
        <dbReference type="ARBA" id="ARBA00023163"/>
    </source>
</evidence>
<dbReference type="InterPro" id="IPR001647">
    <property type="entry name" value="HTH_TetR"/>
</dbReference>
<organism evidence="6 7">
    <name type="scientific">Mycobacterium malmoense</name>
    <dbReference type="NCBI Taxonomy" id="1780"/>
    <lineage>
        <taxon>Bacteria</taxon>
        <taxon>Bacillati</taxon>
        <taxon>Actinomycetota</taxon>
        <taxon>Actinomycetes</taxon>
        <taxon>Mycobacteriales</taxon>
        <taxon>Mycobacteriaceae</taxon>
        <taxon>Mycobacterium</taxon>
    </lineage>
</organism>
<accession>A0ABX3SPD1</accession>
<evidence type="ECO:0000313" key="6">
    <source>
        <dbReference type="EMBL" id="ORA79974.1"/>
    </source>
</evidence>
<keyword evidence="2 4" id="KW-0238">DNA-binding</keyword>
<feature type="domain" description="HTH tetR-type" evidence="5">
    <location>
        <begin position="9"/>
        <end position="69"/>
    </location>
</feature>
<evidence type="ECO:0000313" key="7">
    <source>
        <dbReference type="Proteomes" id="UP000243140"/>
    </source>
</evidence>
<gene>
    <name evidence="6" type="ORF">BST29_17485</name>
</gene>
<dbReference type="SUPFAM" id="SSF46689">
    <property type="entry name" value="Homeodomain-like"/>
    <property type="match status" value="1"/>
</dbReference>
<evidence type="ECO:0000259" key="5">
    <source>
        <dbReference type="PROSITE" id="PS50977"/>
    </source>
</evidence>
<name>A0ABX3SPD1_MYCMA</name>
<comment type="caution">
    <text evidence="6">The sequence shown here is derived from an EMBL/GenBank/DDBJ whole genome shotgun (WGS) entry which is preliminary data.</text>
</comment>
<dbReference type="Proteomes" id="UP000243140">
    <property type="component" value="Unassembled WGS sequence"/>
</dbReference>